<organism evidence="6 7">
    <name type="scientific">Caballeronia catudaia</name>
    <dbReference type="NCBI Taxonomy" id="1777136"/>
    <lineage>
        <taxon>Bacteria</taxon>
        <taxon>Pseudomonadati</taxon>
        <taxon>Pseudomonadota</taxon>
        <taxon>Betaproteobacteria</taxon>
        <taxon>Burkholderiales</taxon>
        <taxon>Burkholderiaceae</taxon>
        <taxon>Caballeronia</taxon>
    </lineage>
</organism>
<dbReference type="SUPFAM" id="SSF46785">
    <property type="entry name" value="Winged helix' DNA-binding domain"/>
    <property type="match status" value="1"/>
</dbReference>
<dbReference type="SUPFAM" id="SSF53850">
    <property type="entry name" value="Periplasmic binding protein-like II"/>
    <property type="match status" value="1"/>
</dbReference>
<dbReference type="PANTHER" id="PTHR30126">
    <property type="entry name" value="HTH-TYPE TRANSCRIPTIONAL REGULATOR"/>
    <property type="match status" value="1"/>
</dbReference>
<dbReference type="InterPro" id="IPR005119">
    <property type="entry name" value="LysR_subst-bd"/>
</dbReference>
<dbReference type="Gene3D" id="3.40.190.10">
    <property type="entry name" value="Periplasmic binding protein-like II"/>
    <property type="match status" value="2"/>
</dbReference>
<dbReference type="GO" id="GO:0003700">
    <property type="term" value="F:DNA-binding transcription factor activity"/>
    <property type="evidence" value="ECO:0007669"/>
    <property type="project" value="InterPro"/>
</dbReference>
<dbReference type="OrthoDB" id="9815174at2"/>
<dbReference type="InterPro" id="IPR000847">
    <property type="entry name" value="LysR_HTH_N"/>
</dbReference>
<reference evidence="6" key="1">
    <citation type="submission" date="2016-01" db="EMBL/GenBank/DDBJ databases">
        <authorList>
            <person name="Peeters C."/>
        </authorList>
    </citation>
    <scope>NUCLEOTIDE SEQUENCE [LARGE SCALE GENOMIC DNA]</scope>
    <source>
        <strain evidence="6">LMG 29318</strain>
    </source>
</reference>
<keyword evidence="2" id="KW-0805">Transcription regulation</keyword>
<comment type="caution">
    <text evidence="6">The sequence shown here is derived from an EMBL/GenBank/DDBJ whole genome shotgun (WGS) entry which is preliminary data.</text>
</comment>
<evidence type="ECO:0000256" key="1">
    <source>
        <dbReference type="ARBA" id="ARBA00009437"/>
    </source>
</evidence>
<gene>
    <name evidence="6" type="ORF">AWB75_07120</name>
</gene>
<dbReference type="RefSeq" id="WP_061128683.1">
    <property type="nucleotide sequence ID" value="NZ_FCOF02000101.1"/>
</dbReference>
<dbReference type="EMBL" id="FCOF02000101">
    <property type="protein sequence ID" value="SAK97452.1"/>
    <property type="molecule type" value="Genomic_DNA"/>
</dbReference>
<dbReference type="Pfam" id="PF00126">
    <property type="entry name" value="HTH_1"/>
    <property type="match status" value="1"/>
</dbReference>
<evidence type="ECO:0000256" key="3">
    <source>
        <dbReference type="ARBA" id="ARBA00023125"/>
    </source>
</evidence>
<dbReference type="InterPro" id="IPR036388">
    <property type="entry name" value="WH-like_DNA-bd_sf"/>
</dbReference>
<keyword evidence="4" id="KW-0804">Transcription</keyword>
<keyword evidence="7" id="KW-1185">Reference proteome</keyword>
<dbReference type="CDD" id="cd05466">
    <property type="entry name" value="PBP2_LTTR_substrate"/>
    <property type="match status" value="1"/>
</dbReference>
<dbReference type="PROSITE" id="PS50931">
    <property type="entry name" value="HTH_LYSR"/>
    <property type="match status" value="1"/>
</dbReference>
<dbReference type="PANTHER" id="PTHR30126:SF39">
    <property type="entry name" value="HTH-TYPE TRANSCRIPTIONAL REGULATOR CYSL"/>
    <property type="match status" value="1"/>
</dbReference>
<sequence>MIDELKSFVTVVEESSLTRAAQKLCVTQSAVSKRIQRLEDVLGAPLLDRNSKPPRATALAHRIHEHAVPLLAAFDRLMNVTREDGDPSGKLRFGLPQGIADIVLFDALTALRDAFPALEVTLRSDWSPGLLRLLDAGGLDVAAILTPKGRQPTDDYVRQHVATLELVIVQSKRRPLVSNRATLAAVADGGWILNPEGCGYRAALQNAMERAGYALRVKADTHGSEMQLQLIASGLGLGLVPRSVLTHSVWQRRLEVVKVARFAPKLDVWLLHAPHIGNFSPAVAHLGDTMKASFKS</sequence>
<dbReference type="Proteomes" id="UP000054870">
    <property type="component" value="Unassembled WGS sequence"/>
</dbReference>
<evidence type="ECO:0000259" key="5">
    <source>
        <dbReference type="PROSITE" id="PS50931"/>
    </source>
</evidence>
<evidence type="ECO:0000313" key="7">
    <source>
        <dbReference type="Proteomes" id="UP000054870"/>
    </source>
</evidence>
<accession>A0A158DS56</accession>
<evidence type="ECO:0000256" key="2">
    <source>
        <dbReference type="ARBA" id="ARBA00023015"/>
    </source>
</evidence>
<evidence type="ECO:0000256" key="4">
    <source>
        <dbReference type="ARBA" id="ARBA00023163"/>
    </source>
</evidence>
<name>A0A158DS56_9BURK</name>
<dbReference type="PRINTS" id="PR00039">
    <property type="entry name" value="HTHLYSR"/>
</dbReference>
<comment type="similarity">
    <text evidence="1">Belongs to the LysR transcriptional regulatory family.</text>
</comment>
<feature type="domain" description="HTH lysR-type" evidence="5">
    <location>
        <begin position="1"/>
        <end position="57"/>
    </location>
</feature>
<dbReference type="Pfam" id="PF03466">
    <property type="entry name" value="LysR_substrate"/>
    <property type="match status" value="1"/>
</dbReference>
<evidence type="ECO:0000313" key="6">
    <source>
        <dbReference type="EMBL" id="SAK97452.1"/>
    </source>
</evidence>
<dbReference type="InterPro" id="IPR036390">
    <property type="entry name" value="WH_DNA-bd_sf"/>
</dbReference>
<dbReference type="GO" id="GO:0000976">
    <property type="term" value="F:transcription cis-regulatory region binding"/>
    <property type="evidence" value="ECO:0007669"/>
    <property type="project" value="TreeGrafter"/>
</dbReference>
<dbReference type="Gene3D" id="1.10.10.10">
    <property type="entry name" value="Winged helix-like DNA-binding domain superfamily/Winged helix DNA-binding domain"/>
    <property type="match status" value="1"/>
</dbReference>
<dbReference type="AlphaFoldDB" id="A0A158DS56"/>
<proteinExistence type="inferred from homology"/>
<keyword evidence="3" id="KW-0238">DNA-binding</keyword>
<protein>
    <submittedName>
        <fullName evidence="6">LysR family transcriptional regulator</fullName>
    </submittedName>
</protein>